<proteinExistence type="predicted"/>
<dbReference type="OrthoDB" id="9806994at2"/>
<dbReference type="Proteomes" id="UP000272908">
    <property type="component" value="Unassembled WGS sequence"/>
</dbReference>
<dbReference type="AlphaFoldDB" id="A0A3B0N048"/>
<dbReference type="InterPro" id="IPR041657">
    <property type="entry name" value="HTH_17"/>
</dbReference>
<keyword evidence="4" id="KW-1185">Reference proteome</keyword>
<evidence type="ECO:0000313" key="3">
    <source>
        <dbReference type="EMBL" id="SUZ33416.1"/>
    </source>
</evidence>
<dbReference type="EMBL" id="UIHC01000049">
    <property type="protein sequence ID" value="SUZ33416.1"/>
    <property type="molecule type" value="Genomic_DNA"/>
</dbReference>
<sequence length="104" mass="11492">MQKHCLNQKELARRWGLSHRTLERWRYAGQGPAFLKLGGRVLYRRGEVEAFEESQLQRAKAISAAVDRVGPGEGRRLTAVPRGGAPTPPPCVSGPSGTMSRRPE</sequence>
<dbReference type="Gene3D" id="1.10.10.10">
    <property type="entry name" value="Winged helix-like DNA-binding domain superfamily/Winged helix DNA-binding domain"/>
    <property type="match status" value="1"/>
</dbReference>
<dbReference type="InterPro" id="IPR009061">
    <property type="entry name" value="DNA-bd_dom_put_sf"/>
</dbReference>
<dbReference type="InterPro" id="IPR036388">
    <property type="entry name" value="WH-like_DNA-bd_sf"/>
</dbReference>
<feature type="region of interest" description="Disordered" evidence="1">
    <location>
        <begin position="72"/>
        <end position="104"/>
    </location>
</feature>
<evidence type="ECO:0000313" key="4">
    <source>
        <dbReference type="Proteomes" id="UP000272908"/>
    </source>
</evidence>
<feature type="compositionally biased region" description="Polar residues" evidence="1">
    <location>
        <begin position="95"/>
        <end position="104"/>
    </location>
</feature>
<dbReference type="Pfam" id="PF12728">
    <property type="entry name" value="HTH_17"/>
    <property type="match status" value="1"/>
</dbReference>
<evidence type="ECO:0000259" key="2">
    <source>
        <dbReference type="Pfam" id="PF12728"/>
    </source>
</evidence>
<accession>A0A3B0N048</accession>
<dbReference type="SUPFAM" id="SSF46955">
    <property type="entry name" value="Putative DNA-binding domain"/>
    <property type="match status" value="1"/>
</dbReference>
<gene>
    <name evidence="3" type="ORF">ROE7235_03186</name>
</gene>
<protein>
    <recommendedName>
        <fullName evidence="2">Helix-turn-helix domain-containing protein</fullName>
    </recommendedName>
</protein>
<feature type="domain" description="Helix-turn-helix" evidence="2">
    <location>
        <begin position="6"/>
        <end position="55"/>
    </location>
</feature>
<reference evidence="4" key="1">
    <citation type="submission" date="2018-08" db="EMBL/GenBank/DDBJ databases">
        <authorList>
            <person name="Rodrigo-Torres L."/>
            <person name="Arahal R. D."/>
            <person name="Lucena T."/>
        </authorList>
    </citation>
    <scope>NUCLEOTIDE SEQUENCE [LARGE SCALE GENOMIC DNA]</scope>
    <source>
        <strain evidence="4">CECT 7235</strain>
    </source>
</reference>
<dbReference type="RefSeq" id="WP_121096472.1">
    <property type="nucleotide sequence ID" value="NZ_UIHC01000049.1"/>
</dbReference>
<name>A0A3B0N048_9RHOB</name>
<organism evidence="3 4">
    <name type="scientific">Roseinatronobacter ekhonensis</name>
    <dbReference type="NCBI Taxonomy" id="254356"/>
    <lineage>
        <taxon>Bacteria</taxon>
        <taxon>Pseudomonadati</taxon>
        <taxon>Pseudomonadota</taxon>
        <taxon>Alphaproteobacteria</taxon>
        <taxon>Rhodobacterales</taxon>
        <taxon>Paracoccaceae</taxon>
        <taxon>Roseinatronobacter</taxon>
    </lineage>
</organism>
<evidence type="ECO:0000256" key="1">
    <source>
        <dbReference type="SAM" id="MobiDB-lite"/>
    </source>
</evidence>